<dbReference type="Pfam" id="PF03551">
    <property type="entry name" value="PadR"/>
    <property type="match status" value="1"/>
</dbReference>
<gene>
    <name evidence="2" type="ORF">KIH74_27240</name>
</gene>
<keyword evidence="3" id="KW-1185">Reference proteome</keyword>
<comment type="caution">
    <text evidence="2">The sequence shown here is derived from an EMBL/GenBank/DDBJ whole genome shotgun (WGS) entry which is preliminary data.</text>
</comment>
<reference evidence="2 3" key="1">
    <citation type="submission" date="2021-05" db="EMBL/GenBank/DDBJ databases">
        <title>Kineosporia and Streptomyces sp. nov. two new marine actinobacteria isolated from Coral.</title>
        <authorList>
            <person name="Buangrab K."/>
            <person name="Sutthacheep M."/>
            <person name="Yeemin T."/>
            <person name="Harunari E."/>
            <person name="Igarashi Y."/>
            <person name="Kanchanasin P."/>
            <person name="Tanasupawat S."/>
            <person name="Phongsopitanun W."/>
        </authorList>
    </citation>
    <scope>NUCLEOTIDE SEQUENCE [LARGE SCALE GENOMIC DNA]</scope>
    <source>
        <strain evidence="2 3">J2-2</strain>
    </source>
</reference>
<evidence type="ECO:0000313" key="2">
    <source>
        <dbReference type="EMBL" id="MBT0772669.1"/>
    </source>
</evidence>
<organism evidence="2 3">
    <name type="scientific">Kineosporia corallincola</name>
    <dbReference type="NCBI Taxonomy" id="2835133"/>
    <lineage>
        <taxon>Bacteria</taxon>
        <taxon>Bacillati</taxon>
        <taxon>Actinomycetota</taxon>
        <taxon>Actinomycetes</taxon>
        <taxon>Kineosporiales</taxon>
        <taxon>Kineosporiaceae</taxon>
        <taxon>Kineosporia</taxon>
    </lineage>
</organism>
<dbReference type="RefSeq" id="WP_214159210.1">
    <property type="nucleotide sequence ID" value="NZ_JAHBAY010000013.1"/>
</dbReference>
<dbReference type="InterPro" id="IPR052509">
    <property type="entry name" value="Metal_resp_DNA-bind_regulator"/>
</dbReference>
<sequence>MAEALDISSALRRGTLEFCVLALVEHEDRYGPEIVQRLAAERLVISEGTLYPLLSRLRRSGWVNTTWQESASGPPRRYYSLAEAGRRALHDFRAEWNGFRDAVDRITGLDAR</sequence>
<feature type="domain" description="Transcription regulator PadR N-terminal" evidence="1">
    <location>
        <begin position="20"/>
        <end position="90"/>
    </location>
</feature>
<name>A0ABS5TNI9_9ACTN</name>
<dbReference type="PANTHER" id="PTHR33169">
    <property type="entry name" value="PADR-FAMILY TRANSCRIPTIONAL REGULATOR"/>
    <property type="match status" value="1"/>
</dbReference>
<dbReference type="InterPro" id="IPR036388">
    <property type="entry name" value="WH-like_DNA-bd_sf"/>
</dbReference>
<evidence type="ECO:0000259" key="1">
    <source>
        <dbReference type="Pfam" id="PF03551"/>
    </source>
</evidence>
<dbReference type="Gene3D" id="1.10.10.10">
    <property type="entry name" value="Winged helix-like DNA-binding domain superfamily/Winged helix DNA-binding domain"/>
    <property type="match status" value="1"/>
</dbReference>
<dbReference type="InterPro" id="IPR036390">
    <property type="entry name" value="WH_DNA-bd_sf"/>
</dbReference>
<dbReference type="InterPro" id="IPR005149">
    <property type="entry name" value="Tscrpt_reg_PadR_N"/>
</dbReference>
<proteinExistence type="predicted"/>
<protein>
    <submittedName>
        <fullName evidence="2">PadR family transcriptional regulator</fullName>
    </submittedName>
</protein>
<dbReference type="Proteomes" id="UP001197247">
    <property type="component" value="Unassembled WGS sequence"/>
</dbReference>
<dbReference type="EMBL" id="JAHBAY010000013">
    <property type="protein sequence ID" value="MBT0772669.1"/>
    <property type="molecule type" value="Genomic_DNA"/>
</dbReference>
<dbReference type="SUPFAM" id="SSF46785">
    <property type="entry name" value="Winged helix' DNA-binding domain"/>
    <property type="match status" value="1"/>
</dbReference>
<evidence type="ECO:0000313" key="3">
    <source>
        <dbReference type="Proteomes" id="UP001197247"/>
    </source>
</evidence>
<accession>A0ABS5TNI9</accession>
<dbReference type="PANTHER" id="PTHR33169:SF14">
    <property type="entry name" value="TRANSCRIPTIONAL REGULATOR RV3488"/>
    <property type="match status" value="1"/>
</dbReference>